<evidence type="ECO:0000256" key="5">
    <source>
        <dbReference type="ARBA" id="ARBA00023065"/>
    </source>
</evidence>
<dbReference type="OrthoDB" id="12029at2157"/>
<feature type="transmembrane region" description="Helical" evidence="8">
    <location>
        <begin position="241"/>
        <end position="261"/>
    </location>
</feature>
<reference evidence="12" key="1">
    <citation type="submission" date="2016-10" db="EMBL/GenBank/DDBJ databases">
        <authorList>
            <person name="Varghese N."/>
        </authorList>
    </citation>
    <scope>NUCLEOTIDE SEQUENCE [LARGE SCALE GENOMIC DNA]</scope>
    <source>
        <strain evidence="12">CGMCC 1.12284</strain>
    </source>
</reference>
<dbReference type="STRING" id="1202768.SAMN05216285_2707"/>
<keyword evidence="2" id="KW-0813">Transport</keyword>
<dbReference type="CDD" id="cd00293">
    <property type="entry name" value="USP-like"/>
    <property type="match status" value="2"/>
</dbReference>
<evidence type="ECO:0000256" key="2">
    <source>
        <dbReference type="ARBA" id="ARBA00022448"/>
    </source>
</evidence>
<keyword evidence="3 8" id="KW-0812">Transmembrane</keyword>
<dbReference type="EMBL" id="FOIS01000003">
    <property type="protein sequence ID" value="SEW15304.1"/>
    <property type="molecule type" value="Genomic_DNA"/>
</dbReference>
<evidence type="ECO:0000256" key="4">
    <source>
        <dbReference type="ARBA" id="ARBA00022989"/>
    </source>
</evidence>
<dbReference type="eggNOG" id="arCOG01953">
    <property type="taxonomic scope" value="Archaea"/>
</dbReference>
<feature type="transmembrane region" description="Helical" evidence="8">
    <location>
        <begin position="139"/>
        <end position="159"/>
    </location>
</feature>
<keyword evidence="4 8" id="KW-1133">Transmembrane helix</keyword>
<keyword evidence="6 8" id="KW-0472">Membrane</keyword>
<evidence type="ECO:0000256" key="6">
    <source>
        <dbReference type="ARBA" id="ARBA00023136"/>
    </source>
</evidence>
<dbReference type="InterPro" id="IPR006153">
    <property type="entry name" value="Cation/H_exchanger_TM"/>
</dbReference>
<evidence type="ECO:0000256" key="7">
    <source>
        <dbReference type="SAM" id="MobiDB-lite"/>
    </source>
</evidence>
<evidence type="ECO:0000256" key="8">
    <source>
        <dbReference type="SAM" id="Phobius"/>
    </source>
</evidence>
<protein>
    <submittedName>
        <fullName evidence="11">Kef-type K+ transport system, membrane component KefB</fullName>
    </submittedName>
</protein>
<feature type="transmembrane region" description="Helical" evidence="8">
    <location>
        <begin position="206"/>
        <end position="229"/>
    </location>
</feature>
<gene>
    <name evidence="11" type="ORF">SAMN05216285_2707</name>
</gene>
<feature type="transmembrane region" description="Helical" evidence="8">
    <location>
        <begin position="66"/>
        <end position="88"/>
    </location>
</feature>
<dbReference type="eggNOG" id="arCOG00449">
    <property type="taxonomic scope" value="Archaea"/>
</dbReference>
<dbReference type="InterPro" id="IPR006015">
    <property type="entry name" value="Universal_stress_UspA"/>
</dbReference>
<dbReference type="Pfam" id="PF00999">
    <property type="entry name" value="Na_H_Exchanger"/>
    <property type="match status" value="1"/>
</dbReference>
<feature type="transmembrane region" description="Helical" evidence="8">
    <location>
        <begin position="36"/>
        <end position="54"/>
    </location>
</feature>
<dbReference type="SUPFAM" id="SSF52402">
    <property type="entry name" value="Adenine nucleotide alpha hydrolases-like"/>
    <property type="match status" value="2"/>
</dbReference>
<feature type="region of interest" description="Disordered" evidence="7">
    <location>
        <begin position="531"/>
        <end position="585"/>
    </location>
</feature>
<dbReference type="GO" id="GO:1902600">
    <property type="term" value="P:proton transmembrane transport"/>
    <property type="evidence" value="ECO:0007669"/>
    <property type="project" value="InterPro"/>
</dbReference>
<dbReference type="PRINTS" id="PR01438">
    <property type="entry name" value="UNVRSLSTRESS"/>
</dbReference>
<dbReference type="InterPro" id="IPR014729">
    <property type="entry name" value="Rossmann-like_a/b/a_fold"/>
</dbReference>
<feature type="transmembrane region" description="Helical" evidence="8">
    <location>
        <begin position="108"/>
        <end position="127"/>
    </location>
</feature>
<evidence type="ECO:0000256" key="3">
    <source>
        <dbReference type="ARBA" id="ARBA00022692"/>
    </source>
</evidence>
<dbReference type="GO" id="GO:0015297">
    <property type="term" value="F:antiporter activity"/>
    <property type="evidence" value="ECO:0007669"/>
    <property type="project" value="InterPro"/>
</dbReference>
<dbReference type="GO" id="GO:0016020">
    <property type="term" value="C:membrane"/>
    <property type="evidence" value="ECO:0007669"/>
    <property type="project" value="UniProtKB-SubCell"/>
</dbReference>
<proteinExistence type="predicted"/>
<dbReference type="PANTHER" id="PTHR32468:SF0">
    <property type="entry name" value="K(+)_H(+) ANTIPORTER 1"/>
    <property type="match status" value="1"/>
</dbReference>
<feature type="transmembrane region" description="Helical" evidence="8">
    <location>
        <begin position="354"/>
        <end position="376"/>
    </location>
</feature>
<feature type="transmembrane region" description="Helical" evidence="8">
    <location>
        <begin position="171"/>
        <end position="194"/>
    </location>
</feature>
<dbReference type="InterPro" id="IPR006016">
    <property type="entry name" value="UspA"/>
</dbReference>
<organism evidence="11 12">
    <name type="scientific">Natrinema salifodinae</name>
    <dbReference type="NCBI Taxonomy" id="1202768"/>
    <lineage>
        <taxon>Archaea</taxon>
        <taxon>Methanobacteriati</taxon>
        <taxon>Methanobacteriota</taxon>
        <taxon>Stenosarchaea group</taxon>
        <taxon>Halobacteria</taxon>
        <taxon>Halobacteriales</taxon>
        <taxon>Natrialbaceae</taxon>
        <taxon>Natrinema</taxon>
    </lineage>
</organism>
<keyword evidence="5" id="KW-0406">Ion transport</keyword>
<feature type="domain" description="UspA" evidence="9">
    <location>
        <begin position="588"/>
        <end position="680"/>
    </location>
</feature>
<evidence type="ECO:0000313" key="11">
    <source>
        <dbReference type="EMBL" id="SEW15304.1"/>
    </source>
</evidence>
<evidence type="ECO:0000256" key="1">
    <source>
        <dbReference type="ARBA" id="ARBA00004141"/>
    </source>
</evidence>
<dbReference type="Gene3D" id="3.40.50.620">
    <property type="entry name" value="HUPs"/>
    <property type="match status" value="2"/>
</dbReference>
<dbReference type="Proteomes" id="UP000183275">
    <property type="component" value="Unassembled WGS sequence"/>
</dbReference>
<dbReference type="InterPro" id="IPR038770">
    <property type="entry name" value="Na+/solute_symporter_sf"/>
</dbReference>
<feature type="transmembrane region" description="Helical" evidence="8">
    <location>
        <begin position="327"/>
        <end position="347"/>
    </location>
</feature>
<feature type="domain" description="Cation/H+ exchanger transmembrane" evidence="10">
    <location>
        <begin position="50"/>
        <end position="442"/>
    </location>
</feature>
<name>A0A1I0PLI9_9EURY</name>
<dbReference type="AlphaFoldDB" id="A0A1I0PLI9"/>
<comment type="subcellular location">
    <subcellularLocation>
        <location evidence="1">Membrane</location>
        <topology evidence="1">Multi-pass membrane protein</topology>
    </subcellularLocation>
</comment>
<feature type="transmembrane region" description="Helical" evidence="8">
    <location>
        <begin position="282"/>
        <end position="307"/>
    </location>
</feature>
<dbReference type="Pfam" id="PF00582">
    <property type="entry name" value="Usp"/>
    <property type="match status" value="2"/>
</dbReference>
<evidence type="ECO:0000259" key="9">
    <source>
        <dbReference type="Pfam" id="PF00582"/>
    </source>
</evidence>
<sequence>MPVAASPIDPSLLAGSALTAAPPLQANVPDPLETGELLWVFLMLTILLVTARALGELAKRFDLPAVVGELSAGILLGPSVIDSVAVVTEAVNWVEGYPVGPQLELVEVIAWIGLLMLIILTGLETDLDLIVSKATESTLVALASIVVPFAAGFAFAWLLPEQFLAADGARLEFALFMAVAMSISAIPVIAKILMDMGHVRRNFGQITLAAGMINDTIGWILLALVAGLAEAGSVELTETGQTLLWLAAFLGVGFTVGLRAVRRIFIWVDNVVGGQVAKITTLMVLALGVGSFTHALHLEAVLGAFVVGILVGQVNRFDYETEHTFEVVTIGVFAPIFFAIAGLRVNLGTLVEPLVFAVAVAALAIAVTGKFVGAYVGAKAAGLSNWEGVTMGAGLNARGAMEIIVATIGYGMNVLTIEMYSIVVMIAIVTSLMAPPMLRWALPKVEMSEEERERIAREERLRESFVANISRVLQPTRGGADSQYAARLLGPLVRDTEIELTTMYVAIEGDGGGTGTDPRGGRWFANALDRLRGTDPESNDSSGMRAAPATDDDSEFVQPADRAGAAVRSDRRTEADSDAGTGTTDEETELFDRLADEQSGVAAEAFDLIERRLGPQNRSPRTVTREVVGSVAETILDEAAEGYDLLVLGEAGRGNDPDEPLFSETVDYVIQHTPCPTMVVSTPYSGETALERTDTTLRRILLPTAGTEYNRHAAEIAFAIAAEENAIVEIVHVVNEPQVDDRFAEEPDLSKAIEIGEEIVDREAELGRQLGAEVLTTVEVSQRPEATMIDLADQDDVDLIVMGTEMRPVSKRAFYGHRVEYVIQNADCPVGIVSSI</sequence>
<feature type="domain" description="UspA" evidence="9">
    <location>
        <begin position="698"/>
        <end position="833"/>
    </location>
</feature>
<dbReference type="RefSeq" id="WP_074854757.1">
    <property type="nucleotide sequence ID" value="NZ_FOIS01000003.1"/>
</dbReference>
<dbReference type="InterPro" id="IPR050794">
    <property type="entry name" value="CPA2_transporter"/>
</dbReference>
<dbReference type="PANTHER" id="PTHR32468">
    <property type="entry name" value="CATION/H + ANTIPORTER"/>
    <property type="match status" value="1"/>
</dbReference>
<accession>A0A1I0PLI9</accession>
<evidence type="ECO:0000259" key="10">
    <source>
        <dbReference type="Pfam" id="PF00999"/>
    </source>
</evidence>
<dbReference type="Gene3D" id="1.20.1530.20">
    <property type="match status" value="1"/>
</dbReference>
<evidence type="ECO:0000313" key="12">
    <source>
        <dbReference type="Proteomes" id="UP000183275"/>
    </source>
</evidence>
<keyword evidence="12" id="KW-1185">Reference proteome</keyword>
<feature type="transmembrane region" description="Helical" evidence="8">
    <location>
        <begin position="419"/>
        <end position="442"/>
    </location>
</feature>